<accession>G7LDU1</accession>
<dbReference type="CDD" id="cd22160">
    <property type="entry name" value="F-box_AtFBL13-like"/>
    <property type="match status" value="1"/>
</dbReference>
<reference evidence="2 5" key="1">
    <citation type="journal article" date="2011" name="Nature">
        <title>The Medicago genome provides insight into the evolution of rhizobial symbioses.</title>
        <authorList>
            <person name="Young N.D."/>
            <person name="Debelle F."/>
            <person name="Oldroyd G.E."/>
            <person name="Geurts R."/>
            <person name="Cannon S.B."/>
            <person name="Udvardi M.K."/>
            <person name="Benedito V.A."/>
            <person name="Mayer K.F."/>
            <person name="Gouzy J."/>
            <person name="Schoof H."/>
            <person name="Van de Peer Y."/>
            <person name="Proost S."/>
            <person name="Cook D.R."/>
            <person name="Meyers B.C."/>
            <person name="Spannagl M."/>
            <person name="Cheung F."/>
            <person name="De Mita S."/>
            <person name="Krishnakumar V."/>
            <person name="Gundlach H."/>
            <person name="Zhou S."/>
            <person name="Mudge J."/>
            <person name="Bharti A.K."/>
            <person name="Murray J.D."/>
            <person name="Naoumkina M.A."/>
            <person name="Rosen B."/>
            <person name="Silverstein K.A."/>
            <person name="Tang H."/>
            <person name="Rombauts S."/>
            <person name="Zhao P.X."/>
            <person name="Zhou P."/>
            <person name="Barbe V."/>
            <person name="Bardou P."/>
            <person name="Bechner M."/>
            <person name="Bellec A."/>
            <person name="Berger A."/>
            <person name="Berges H."/>
            <person name="Bidwell S."/>
            <person name="Bisseling T."/>
            <person name="Choisne N."/>
            <person name="Couloux A."/>
            <person name="Denny R."/>
            <person name="Deshpande S."/>
            <person name="Dai X."/>
            <person name="Doyle J.J."/>
            <person name="Dudez A.M."/>
            <person name="Farmer A.D."/>
            <person name="Fouteau S."/>
            <person name="Franken C."/>
            <person name="Gibelin C."/>
            <person name="Gish J."/>
            <person name="Goldstein S."/>
            <person name="Gonzalez A.J."/>
            <person name="Green P.J."/>
            <person name="Hallab A."/>
            <person name="Hartog M."/>
            <person name="Hua A."/>
            <person name="Humphray S.J."/>
            <person name="Jeong D.H."/>
            <person name="Jing Y."/>
            <person name="Jocker A."/>
            <person name="Kenton S.M."/>
            <person name="Kim D.J."/>
            <person name="Klee K."/>
            <person name="Lai H."/>
            <person name="Lang C."/>
            <person name="Lin S."/>
            <person name="Macmil S.L."/>
            <person name="Magdelenat G."/>
            <person name="Matthews L."/>
            <person name="McCorrison J."/>
            <person name="Monaghan E.L."/>
            <person name="Mun J.H."/>
            <person name="Najar F.Z."/>
            <person name="Nicholson C."/>
            <person name="Noirot C."/>
            <person name="O'Bleness M."/>
            <person name="Paule C.R."/>
            <person name="Poulain J."/>
            <person name="Prion F."/>
            <person name="Qin B."/>
            <person name="Qu C."/>
            <person name="Retzel E.F."/>
            <person name="Riddle C."/>
            <person name="Sallet E."/>
            <person name="Samain S."/>
            <person name="Samson N."/>
            <person name="Sanders I."/>
            <person name="Saurat O."/>
            <person name="Scarpelli C."/>
            <person name="Schiex T."/>
            <person name="Segurens B."/>
            <person name="Severin A.J."/>
            <person name="Sherrier D.J."/>
            <person name="Shi R."/>
            <person name="Sims S."/>
            <person name="Singer S.R."/>
            <person name="Sinharoy S."/>
            <person name="Sterck L."/>
            <person name="Viollet A."/>
            <person name="Wang B.B."/>
            <person name="Wang K."/>
            <person name="Wang M."/>
            <person name="Wang X."/>
            <person name="Warfsmann J."/>
            <person name="Weissenbach J."/>
            <person name="White D.D."/>
            <person name="White J.D."/>
            <person name="Wiley G.B."/>
            <person name="Wincker P."/>
            <person name="Xing Y."/>
            <person name="Yang L."/>
            <person name="Yao Z."/>
            <person name="Ying F."/>
            <person name="Zhai J."/>
            <person name="Zhou L."/>
            <person name="Zuber A."/>
            <person name="Denarie J."/>
            <person name="Dixon R.A."/>
            <person name="May G.D."/>
            <person name="Schwartz D.C."/>
            <person name="Rogers J."/>
            <person name="Quetier F."/>
            <person name="Town C.D."/>
            <person name="Roe B.A."/>
        </authorList>
    </citation>
    <scope>NUCLEOTIDE SEQUENCE [LARGE SCALE GENOMIC DNA]</scope>
    <source>
        <strain evidence="2">A17</strain>
        <strain evidence="4 5">cv. Jemalong A17</strain>
    </source>
</reference>
<organism evidence="2 5">
    <name type="scientific">Medicago truncatula</name>
    <name type="common">Barrel medic</name>
    <name type="synonym">Medicago tribuloides</name>
    <dbReference type="NCBI Taxonomy" id="3880"/>
    <lineage>
        <taxon>Eukaryota</taxon>
        <taxon>Viridiplantae</taxon>
        <taxon>Streptophyta</taxon>
        <taxon>Embryophyta</taxon>
        <taxon>Tracheophyta</taxon>
        <taxon>Spermatophyta</taxon>
        <taxon>Magnoliopsida</taxon>
        <taxon>eudicotyledons</taxon>
        <taxon>Gunneridae</taxon>
        <taxon>Pentapetalae</taxon>
        <taxon>rosids</taxon>
        <taxon>fabids</taxon>
        <taxon>Fabales</taxon>
        <taxon>Fabaceae</taxon>
        <taxon>Papilionoideae</taxon>
        <taxon>50 kb inversion clade</taxon>
        <taxon>NPAAA clade</taxon>
        <taxon>Hologalegina</taxon>
        <taxon>IRL clade</taxon>
        <taxon>Trifolieae</taxon>
        <taxon>Medicago</taxon>
    </lineage>
</organism>
<dbReference type="OrthoDB" id="612216at2759"/>
<dbReference type="InterPro" id="IPR001810">
    <property type="entry name" value="F-box_dom"/>
</dbReference>
<reference evidence="4" key="3">
    <citation type="submission" date="2015-04" db="UniProtKB">
        <authorList>
            <consortium name="EnsemblPlants"/>
        </authorList>
    </citation>
    <scope>IDENTIFICATION</scope>
    <source>
        <strain evidence="4">cv. Jemalong A17</strain>
    </source>
</reference>
<dbReference type="SUPFAM" id="SSF52058">
    <property type="entry name" value="L domain-like"/>
    <property type="match status" value="1"/>
</dbReference>
<dbReference type="Pfam" id="PF24758">
    <property type="entry name" value="LRR_At5g56370"/>
    <property type="match status" value="1"/>
</dbReference>
<evidence type="ECO:0000313" key="2">
    <source>
        <dbReference type="EMBL" id="AET03049.2"/>
    </source>
</evidence>
<dbReference type="InterPro" id="IPR006566">
    <property type="entry name" value="FBD"/>
</dbReference>
<dbReference type="InterPro" id="IPR050232">
    <property type="entry name" value="FBL13/AtMIF1-like"/>
</dbReference>
<dbReference type="SMART" id="SM00579">
    <property type="entry name" value="FBD"/>
    <property type="match status" value="1"/>
</dbReference>
<dbReference type="PaxDb" id="3880-AET03049"/>
<keyword evidence="5" id="KW-1185">Reference proteome</keyword>
<dbReference type="eggNOG" id="ENOG502RYTW">
    <property type="taxonomic scope" value="Eukaryota"/>
</dbReference>
<dbReference type="SMART" id="SM00256">
    <property type="entry name" value="FBOX"/>
    <property type="match status" value="1"/>
</dbReference>
<dbReference type="Pfam" id="PF12937">
    <property type="entry name" value="F-box-like"/>
    <property type="match status" value="1"/>
</dbReference>
<dbReference type="InterPro" id="IPR032675">
    <property type="entry name" value="LRR_dom_sf"/>
</dbReference>
<dbReference type="EMBL" id="PSQE01000008">
    <property type="protein sequence ID" value="RHN41227.1"/>
    <property type="molecule type" value="Genomic_DNA"/>
</dbReference>
<dbReference type="SUPFAM" id="SSF81383">
    <property type="entry name" value="F-box domain"/>
    <property type="match status" value="1"/>
</dbReference>
<evidence type="ECO:0000313" key="5">
    <source>
        <dbReference type="Proteomes" id="UP000002051"/>
    </source>
</evidence>
<protein>
    <submittedName>
        <fullName evidence="2">F-box/RNI/FBD-like domain protein</fullName>
    </submittedName>
    <submittedName>
        <fullName evidence="3">Putative F-box domain, FBD domain, leucine-rich repeat domain, L domain-containing protein</fullName>
    </submittedName>
</protein>
<evidence type="ECO:0000313" key="4">
    <source>
        <dbReference type="EnsemblPlants" id="AET03049"/>
    </source>
</evidence>
<dbReference type="Gramene" id="rna47526">
    <property type="protein sequence ID" value="RHN41227.1"/>
    <property type="gene ID" value="gene47526"/>
</dbReference>
<dbReference type="EMBL" id="CM001224">
    <property type="protein sequence ID" value="AET03049.2"/>
    <property type="molecule type" value="Genomic_DNA"/>
</dbReference>
<accession>A0A0C3Y1A6</accession>
<dbReference type="Gene3D" id="1.20.1280.50">
    <property type="match status" value="1"/>
</dbReference>
<evidence type="ECO:0000313" key="3">
    <source>
        <dbReference type="EMBL" id="RHN41227.1"/>
    </source>
</evidence>
<dbReference type="EnsemblPlants" id="AET03049">
    <property type="protein sequence ID" value="AET03049"/>
    <property type="gene ID" value="MTR_8g062080"/>
</dbReference>
<reference evidence="3" key="5">
    <citation type="journal article" date="2018" name="Nat. Plants">
        <title>Whole-genome landscape of Medicago truncatula symbiotic genes.</title>
        <authorList>
            <person name="Pecrix Y."/>
            <person name="Gamas P."/>
            <person name="Carrere S."/>
        </authorList>
    </citation>
    <scope>NUCLEOTIDE SEQUENCE</scope>
    <source>
        <tissue evidence="3">Leaves</tissue>
    </source>
</reference>
<dbReference type="STRING" id="3880.G7LDU1"/>
<evidence type="ECO:0000259" key="1">
    <source>
        <dbReference type="PROSITE" id="PS50181"/>
    </source>
</evidence>
<sequence length="450" mass="51482">MAPKSISKRRQKACLAAATGGTDRLSGLPDSILCHILSFLPTRTSVATMNLVSRRWRNLWKHAQVFDFDFDCDGVSADYERFRFFVNSVLALRKSRDIQKFHLTITSDCQFMSDIQNNYVEMWICAATGPHLQELSLIIPSYADQIVKLSPSLFMNCSNLVSLSLDGAFEVEVKHSSVYFPSLKRLRLGELIVDSEVSFLSGCPMLETLEIGFYLNNIPLTEVTRLKSTNHNFTWSYFEFYVNSRFIKLGIVGSFHSMLEAFLYVFSLHESECFDPILYLFGDYNDYKDDGGDYVHLKMCHSTLKWTLHAPVLDYPEFRQLNHIKFILPCFNSNLLVTVLHKCDMLKFLIIQSDKEEHSPLRTLEPQSITVPGCLKSHLTYIQIEGYQGCEDELAFAEYILRNGLVLEAMLIYVDASMDPTNKYCSVKRLLEIPRGSAKCQIRFDPAVSS</sequence>
<dbReference type="AlphaFoldDB" id="G7LDU1"/>
<reference evidence="2 5" key="2">
    <citation type="journal article" date="2014" name="BMC Genomics">
        <title>An improved genome release (version Mt4.0) for the model legume Medicago truncatula.</title>
        <authorList>
            <person name="Tang H."/>
            <person name="Krishnakumar V."/>
            <person name="Bidwell S."/>
            <person name="Rosen B."/>
            <person name="Chan A."/>
            <person name="Zhou S."/>
            <person name="Gentzbittel L."/>
            <person name="Childs K.L."/>
            <person name="Yandell M."/>
            <person name="Gundlach H."/>
            <person name="Mayer K.F."/>
            <person name="Schwartz D.C."/>
            <person name="Town C.D."/>
        </authorList>
    </citation>
    <scope>GENOME REANNOTATION</scope>
    <source>
        <strain evidence="4 5">cv. Jemalong A17</strain>
    </source>
</reference>
<dbReference type="PANTHER" id="PTHR31900:SF30">
    <property type="entry name" value="SUPERFAMILY PROTEIN, PUTATIVE-RELATED"/>
    <property type="match status" value="1"/>
</dbReference>
<reference evidence="6" key="4">
    <citation type="journal article" date="2018" name="Nat. Plants">
        <title>Whole-genome landscape of Medicago truncatula symbiotic genes.</title>
        <authorList>
            <person name="Pecrix Y."/>
            <person name="Staton S.E."/>
            <person name="Sallet E."/>
            <person name="Lelandais-Briere C."/>
            <person name="Moreau S."/>
            <person name="Carrere S."/>
            <person name="Blein T."/>
            <person name="Jardinaud M.F."/>
            <person name="Latrasse D."/>
            <person name="Zouine M."/>
            <person name="Zahm M."/>
            <person name="Kreplak J."/>
            <person name="Mayjonade B."/>
            <person name="Satge C."/>
            <person name="Perez M."/>
            <person name="Cauet S."/>
            <person name="Marande W."/>
            <person name="Chantry-Darmon C."/>
            <person name="Lopez-Roques C."/>
            <person name="Bouchez O."/>
            <person name="Berard A."/>
            <person name="Debelle F."/>
            <person name="Munos S."/>
            <person name="Bendahmane A."/>
            <person name="Berges H."/>
            <person name="Niebel A."/>
            <person name="Buitink J."/>
            <person name="Frugier F."/>
            <person name="Benhamed M."/>
            <person name="Crespi M."/>
            <person name="Gouzy J."/>
            <person name="Gamas P."/>
        </authorList>
    </citation>
    <scope>NUCLEOTIDE SEQUENCE [LARGE SCALE GENOMIC DNA]</scope>
    <source>
        <strain evidence="6">cv. Jemalong A17</strain>
    </source>
</reference>
<proteinExistence type="predicted"/>
<evidence type="ECO:0000313" key="6">
    <source>
        <dbReference type="Proteomes" id="UP000265566"/>
    </source>
</evidence>
<dbReference type="InterPro" id="IPR055411">
    <property type="entry name" value="LRR_FXL15/At3g58940/PEG3-like"/>
</dbReference>
<dbReference type="Proteomes" id="UP000265566">
    <property type="component" value="Chromosome 8"/>
</dbReference>
<dbReference type="Pfam" id="PF08387">
    <property type="entry name" value="FBD"/>
    <property type="match status" value="1"/>
</dbReference>
<dbReference type="InterPro" id="IPR053781">
    <property type="entry name" value="F-box_AtFBL13-like"/>
</dbReference>
<dbReference type="Gene3D" id="3.80.10.10">
    <property type="entry name" value="Ribonuclease Inhibitor"/>
    <property type="match status" value="1"/>
</dbReference>
<name>G7LDU1_MEDTR</name>
<dbReference type="PANTHER" id="PTHR31900">
    <property type="entry name" value="F-BOX/RNI SUPERFAMILY PROTEIN-RELATED"/>
    <property type="match status" value="1"/>
</dbReference>
<dbReference type="Proteomes" id="UP000002051">
    <property type="component" value="Chromosome 8"/>
</dbReference>
<gene>
    <name evidence="4" type="primary">11405878</name>
    <name evidence="2" type="ordered locus">MTR_8g062080</name>
    <name evidence="3" type="ORF">MtrunA17_Chr8g0363821</name>
</gene>
<dbReference type="InterPro" id="IPR036047">
    <property type="entry name" value="F-box-like_dom_sf"/>
</dbReference>
<dbReference type="HOGENOM" id="CLU_010721_1_2_1"/>
<feature type="domain" description="F-box" evidence="1">
    <location>
        <begin position="22"/>
        <end position="69"/>
    </location>
</feature>
<dbReference type="PROSITE" id="PS50181">
    <property type="entry name" value="FBOX"/>
    <property type="match status" value="1"/>
</dbReference>